<evidence type="ECO:0000256" key="1">
    <source>
        <dbReference type="SAM" id="MobiDB-lite"/>
    </source>
</evidence>
<feature type="region of interest" description="Disordered" evidence="1">
    <location>
        <begin position="171"/>
        <end position="194"/>
    </location>
</feature>
<name>A0ABU8Q1P1_9SPHN</name>
<proteinExistence type="predicted"/>
<evidence type="ECO:0000313" key="2">
    <source>
        <dbReference type="EMBL" id="MEJ5093573.1"/>
    </source>
</evidence>
<reference evidence="2 3" key="1">
    <citation type="submission" date="2023-12" db="EMBL/GenBank/DDBJ databases">
        <title>Gut-associated functions are favored during microbiome assembly across C. elegans life.</title>
        <authorList>
            <person name="Zimmermann J."/>
        </authorList>
    </citation>
    <scope>NUCLEOTIDE SEQUENCE [LARGE SCALE GENOMIC DNA]</scope>
    <source>
        <strain evidence="2 3">JUb134</strain>
    </source>
</reference>
<feature type="compositionally biased region" description="Basic and acidic residues" evidence="1">
    <location>
        <begin position="218"/>
        <end position="228"/>
    </location>
</feature>
<organism evidence="2 3">
    <name type="scientific">Sphingomonas molluscorum</name>
    <dbReference type="NCBI Taxonomy" id="418184"/>
    <lineage>
        <taxon>Bacteria</taxon>
        <taxon>Pseudomonadati</taxon>
        <taxon>Pseudomonadota</taxon>
        <taxon>Alphaproteobacteria</taxon>
        <taxon>Sphingomonadales</taxon>
        <taxon>Sphingomonadaceae</taxon>
        <taxon>Sphingomonas</taxon>
    </lineage>
</organism>
<feature type="region of interest" description="Disordered" evidence="1">
    <location>
        <begin position="209"/>
        <end position="228"/>
    </location>
</feature>
<dbReference type="RefSeq" id="WP_132883914.1">
    <property type="nucleotide sequence ID" value="NZ_JBBGZA010000001.1"/>
</dbReference>
<comment type="caution">
    <text evidence="2">The sequence shown here is derived from an EMBL/GenBank/DDBJ whole genome shotgun (WGS) entry which is preliminary data.</text>
</comment>
<dbReference type="EMBL" id="JBBGZA010000001">
    <property type="protein sequence ID" value="MEJ5093573.1"/>
    <property type="molecule type" value="Genomic_DNA"/>
</dbReference>
<accession>A0ABU8Q1P1</accession>
<keyword evidence="3" id="KW-1185">Reference proteome</keyword>
<protein>
    <submittedName>
        <fullName evidence="2">Uncharacterized protein</fullName>
    </submittedName>
</protein>
<sequence>MTTTLHTGAVLSHPSGDYMGNLLWPGVLPADQREALPAAIAAISAQGYWASPFPEGDGVAFQRYDETPYDPDAALADFQAAFGFLKLDVLDPDEGQGRALARLAGDRSISCICLVPVEGLRLEAPFDLGETRFHAPVDGTEIVADHVADRQAVAVLHQILTVDDSRSVRRHGRVGKLGRPTCDDKGAAMTVERQPPSPQIVEEVAEDGLPSGHRNHERRVGRGAEWYR</sequence>
<dbReference type="Proteomes" id="UP001380365">
    <property type="component" value="Unassembled WGS sequence"/>
</dbReference>
<evidence type="ECO:0000313" key="3">
    <source>
        <dbReference type="Proteomes" id="UP001380365"/>
    </source>
</evidence>
<gene>
    <name evidence="2" type="ORF">WH159_03290</name>
</gene>